<gene>
    <name evidence="1" type="ORF">GALL_425320</name>
</gene>
<sequence>MAETADGAGKSFEDSARRLARMVGRDLSDAGADQWHQLALVIKSRQLRTLQDAVQRARSRALLRPDAPLLGAGAGRFLVRELARNMNLAYRDVAEWVSAAPAVADWAVICLPAYAVARLAQDERPCRP</sequence>
<evidence type="ECO:0000313" key="1">
    <source>
        <dbReference type="EMBL" id="OIQ75802.1"/>
    </source>
</evidence>
<name>A0A1J5PXM5_9ZZZZ</name>
<protein>
    <submittedName>
        <fullName evidence="1">Uncharacterized protein</fullName>
    </submittedName>
</protein>
<dbReference type="EMBL" id="MLJW01002053">
    <property type="protein sequence ID" value="OIQ75802.1"/>
    <property type="molecule type" value="Genomic_DNA"/>
</dbReference>
<proteinExistence type="predicted"/>
<comment type="caution">
    <text evidence="1">The sequence shown here is derived from an EMBL/GenBank/DDBJ whole genome shotgun (WGS) entry which is preliminary data.</text>
</comment>
<reference evidence="1" key="1">
    <citation type="submission" date="2016-10" db="EMBL/GenBank/DDBJ databases">
        <title>Sequence of Gallionella enrichment culture.</title>
        <authorList>
            <person name="Poehlein A."/>
            <person name="Muehling M."/>
            <person name="Daniel R."/>
        </authorList>
    </citation>
    <scope>NUCLEOTIDE SEQUENCE</scope>
</reference>
<accession>A0A1J5PXM5</accession>
<organism evidence="1">
    <name type="scientific">mine drainage metagenome</name>
    <dbReference type="NCBI Taxonomy" id="410659"/>
    <lineage>
        <taxon>unclassified sequences</taxon>
        <taxon>metagenomes</taxon>
        <taxon>ecological metagenomes</taxon>
    </lineage>
</organism>
<dbReference type="AlphaFoldDB" id="A0A1J5PXM5"/>
<dbReference type="Gene3D" id="3.30.420.190">
    <property type="entry name" value="conserved archaeal protein q6m145"/>
    <property type="match status" value="1"/>
</dbReference>